<dbReference type="Proteomes" id="UP000281677">
    <property type="component" value="Unassembled WGS sequence"/>
</dbReference>
<evidence type="ECO:0000256" key="3">
    <source>
        <dbReference type="ARBA" id="ARBA00022989"/>
    </source>
</evidence>
<feature type="transmembrane region" description="Helical" evidence="7">
    <location>
        <begin position="134"/>
        <end position="161"/>
    </location>
</feature>
<keyword evidence="2 7" id="KW-0812">Transmembrane</keyword>
<feature type="compositionally biased region" description="Basic and acidic residues" evidence="6">
    <location>
        <begin position="339"/>
        <end position="378"/>
    </location>
</feature>
<comment type="caution">
    <text evidence="9">The sequence shown here is derived from an EMBL/GenBank/DDBJ whole genome shotgun (WGS) entry which is preliminary data.</text>
</comment>
<dbReference type="OrthoDB" id="4329349at2759"/>
<dbReference type="InterPro" id="IPR049326">
    <property type="entry name" value="Rhodopsin_dom_fungi"/>
</dbReference>
<evidence type="ECO:0000313" key="9">
    <source>
        <dbReference type="EMBL" id="RMZ32464.1"/>
    </source>
</evidence>
<dbReference type="Pfam" id="PF20684">
    <property type="entry name" value="Fung_rhodopsin"/>
    <property type="match status" value="1"/>
</dbReference>
<evidence type="ECO:0000256" key="5">
    <source>
        <dbReference type="ARBA" id="ARBA00038359"/>
    </source>
</evidence>
<evidence type="ECO:0000259" key="8">
    <source>
        <dbReference type="Pfam" id="PF20684"/>
    </source>
</evidence>
<evidence type="ECO:0000256" key="2">
    <source>
        <dbReference type="ARBA" id="ARBA00022692"/>
    </source>
</evidence>
<feature type="transmembrane region" description="Helical" evidence="7">
    <location>
        <begin position="102"/>
        <end position="122"/>
    </location>
</feature>
<evidence type="ECO:0000256" key="6">
    <source>
        <dbReference type="SAM" id="MobiDB-lite"/>
    </source>
</evidence>
<comment type="similarity">
    <text evidence="5">Belongs to the SAT4 family.</text>
</comment>
<dbReference type="VEuPathDB" id="FungiDB:BTJ68_04676"/>
<accession>A0A3M7J3V5</accession>
<dbReference type="InterPro" id="IPR052337">
    <property type="entry name" value="SAT4-like"/>
</dbReference>
<feature type="transmembrane region" description="Helical" evidence="7">
    <location>
        <begin position="49"/>
        <end position="71"/>
    </location>
</feature>
<feature type="region of interest" description="Disordered" evidence="6">
    <location>
        <begin position="281"/>
        <end position="378"/>
    </location>
</feature>
<dbReference type="PANTHER" id="PTHR33048:SF47">
    <property type="entry name" value="INTEGRAL MEMBRANE PROTEIN-RELATED"/>
    <property type="match status" value="1"/>
</dbReference>
<keyword evidence="3 7" id="KW-1133">Transmembrane helix</keyword>
<dbReference type="PANTHER" id="PTHR33048">
    <property type="entry name" value="PTH11-LIKE INTEGRAL MEMBRANE PROTEIN (AFU_ORTHOLOGUE AFUA_5G11245)"/>
    <property type="match status" value="1"/>
</dbReference>
<feature type="domain" description="Rhodopsin" evidence="8">
    <location>
        <begin position="30"/>
        <end position="272"/>
    </location>
</feature>
<feature type="transmembrane region" description="Helical" evidence="7">
    <location>
        <begin position="18"/>
        <end position="37"/>
    </location>
</feature>
<dbReference type="GO" id="GO:0016020">
    <property type="term" value="C:membrane"/>
    <property type="evidence" value="ECO:0007669"/>
    <property type="project" value="UniProtKB-SubCell"/>
</dbReference>
<organism evidence="9 10">
    <name type="scientific">Hortaea werneckii</name>
    <name type="common">Black yeast</name>
    <name type="synonym">Cladosporium werneckii</name>
    <dbReference type="NCBI Taxonomy" id="91943"/>
    <lineage>
        <taxon>Eukaryota</taxon>
        <taxon>Fungi</taxon>
        <taxon>Dikarya</taxon>
        <taxon>Ascomycota</taxon>
        <taxon>Pezizomycotina</taxon>
        <taxon>Dothideomycetes</taxon>
        <taxon>Dothideomycetidae</taxon>
        <taxon>Mycosphaerellales</taxon>
        <taxon>Teratosphaeriaceae</taxon>
        <taxon>Hortaea</taxon>
    </lineage>
</organism>
<dbReference type="EMBL" id="QWIT01000069">
    <property type="protein sequence ID" value="RMZ32464.1"/>
    <property type="molecule type" value="Genomic_DNA"/>
</dbReference>
<keyword evidence="4 7" id="KW-0472">Membrane</keyword>
<evidence type="ECO:0000313" key="10">
    <source>
        <dbReference type="Proteomes" id="UP000281677"/>
    </source>
</evidence>
<proteinExistence type="inferred from homology"/>
<evidence type="ECO:0000256" key="1">
    <source>
        <dbReference type="ARBA" id="ARBA00004141"/>
    </source>
</evidence>
<feature type="compositionally biased region" description="Polar residues" evidence="6">
    <location>
        <begin position="320"/>
        <end position="338"/>
    </location>
</feature>
<dbReference type="AlphaFoldDB" id="A0A3M7J3V5"/>
<feature type="compositionally biased region" description="Polar residues" evidence="6">
    <location>
        <begin position="302"/>
        <end position="311"/>
    </location>
</feature>
<feature type="compositionally biased region" description="Basic and acidic residues" evidence="6">
    <location>
        <begin position="282"/>
        <end position="297"/>
    </location>
</feature>
<evidence type="ECO:0000256" key="7">
    <source>
        <dbReference type="SAM" id="Phobius"/>
    </source>
</evidence>
<name>A0A3M7J3V5_HORWE</name>
<sequence>MMRSTQAYHDDEYLREVWILYGIGVLIYFLRFCVRLRTVGVRHFQGDDWMSIAVLLCYTADAVTVTFTYLLGSNVDWPPEKLDQFNAQQIDNIILGSKLQLVAWYTYTALIWGLKACMLFFFNRLTSGLNVQTYVKVLAVACGATYIAVFLTISVGCHPIQKNWAVDPYPPAECTLRSQNMYVTTVLNVITDAAMLCIPLPILWKLKVPLKKKLTLAALLSSGIFVITAAIVRIVMTLKAHPSALTINRWGVRETIAGILAVNIPILRPLFTKAFWTGEMPGSERRGTRSRQNDSSKKTGRSSKLASSAATPGSYEMDDASQSTTNFAKSKSGTTATVQRRDSDSDHDGDTASEDCIIRKSDRGGENYEHAEDVERGHDHRRRLEVTVDTTYDVRPASAGAAAELEGESETPRHRRPGLFQGRFWDRSNAMMHGIDVHFKSRQRRNVFEDVL</sequence>
<reference evidence="9 10" key="1">
    <citation type="journal article" date="2018" name="BMC Genomics">
        <title>Genomic evidence for intraspecific hybridization in a clonal and extremely halotolerant yeast.</title>
        <authorList>
            <person name="Gostincar C."/>
            <person name="Stajich J.E."/>
            <person name="Zupancic J."/>
            <person name="Zalar P."/>
            <person name="Gunde-Cimerman N."/>
        </authorList>
    </citation>
    <scope>NUCLEOTIDE SEQUENCE [LARGE SCALE GENOMIC DNA]</scope>
    <source>
        <strain evidence="9 10">EXF-120</strain>
    </source>
</reference>
<evidence type="ECO:0000256" key="4">
    <source>
        <dbReference type="ARBA" id="ARBA00023136"/>
    </source>
</evidence>
<feature type="transmembrane region" description="Helical" evidence="7">
    <location>
        <begin position="216"/>
        <end position="236"/>
    </location>
</feature>
<feature type="transmembrane region" description="Helical" evidence="7">
    <location>
        <begin position="181"/>
        <end position="204"/>
    </location>
</feature>
<gene>
    <name evidence="9" type="ORF">D0859_03409</name>
</gene>
<protein>
    <recommendedName>
        <fullName evidence="8">Rhodopsin domain-containing protein</fullName>
    </recommendedName>
</protein>
<comment type="subcellular location">
    <subcellularLocation>
        <location evidence="1">Membrane</location>
        <topology evidence="1">Multi-pass membrane protein</topology>
    </subcellularLocation>
</comment>